<dbReference type="CDD" id="cd11386">
    <property type="entry name" value="MCP_signal"/>
    <property type="match status" value="1"/>
</dbReference>
<feature type="domain" description="HAMP" evidence="7">
    <location>
        <begin position="213"/>
        <end position="266"/>
    </location>
</feature>
<dbReference type="Pfam" id="PF00015">
    <property type="entry name" value="MCPsignal"/>
    <property type="match status" value="1"/>
</dbReference>
<dbReference type="SMART" id="SM00283">
    <property type="entry name" value="MA"/>
    <property type="match status" value="1"/>
</dbReference>
<dbReference type="SMART" id="SM00304">
    <property type="entry name" value="HAMP"/>
    <property type="match status" value="2"/>
</dbReference>
<gene>
    <name evidence="8" type="primary">mcp4_3</name>
    <name evidence="8" type="ORF">AW09_001463</name>
</gene>
<reference evidence="8 9" key="1">
    <citation type="submission" date="2014-02" db="EMBL/GenBank/DDBJ databases">
        <title>Expanding our view of genomic diversity in Candidatus Accumulibacter clades.</title>
        <authorList>
            <person name="Skennerton C.T."/>
            <person name="Barr J.J."/>
            <person name="Slater F.R."/>
            <person name="Bond P.L."/>
            <person name="Tyson G.W."/>
        </authorList>
    </citation>
    <scope>NUCLEOTIDE SEQUENCE [LARGE SCALE GENOMIC DNA]</scope>
    <source>
        <strain evidence="9">BA-91</strain>
    </source>
</reference>
<evidence type="ECO:0000313" key="8">
    <source>
        <dbReference type="EMBL" id="KFB73286.1"/>
    </source>
</evidence>
<dbReference type="PROSITE" id="PS50885">
    <property type="entry name" value="HAMP"/>
    <property type="match status" value="1"/>
</dbReference>
<comment type="caution">
    <text evidence="8">The sequence shown here is derived from an EMBL/GenBank/DDBJ whole genome shotgun (WGS) entry which is preliminary data.</text>
</comment>
<dbReference type="EMBL" id="JDVG02000252">
    <property type="protein sequence ID" value="KFB73286.1"/>
    <property type="molecule type" value="Genomic_DNA"/>
</dbReference>
<accession>A0A080LX81</accession>
<dbReference type="GO" id="GO:0016020">
    <property type="term" value="C:membrane"/>
    <property type="evidence" value="ECO:0007669"/>
    <property type="project" value="UniProtKB-SubCell"/>
</dbReference>
<dbReference type="Gene3D" id="1.10.287.950">
    <property type="entry name" value="Methyl-accepting chemotaxis protein"/>
    <property type="match status" value="1"/>
</dbReference>
<evidence type="ECO:0000259" key="6">
    <source>
        <dbReference type="PROSITE" id="PS50111"/>
    </source>
</evidence>
<evidence type="ECO:0000313" key="9">
    <source>
        <dbReference type="Proteomes" id="UP000020077"/>
    </source>
</evidence>
<evidence type="ECO:0000256" key="4">
    <source>
        <dbReference type="PROSITE-ProRule" id="PRU00284"/>
    </source>
</evidence>
<keyword evidence="5" id="KW-1133">Transmembrane helix</keyword>
<dbReference type="FunFam" id="1.10.287.950:FF:000001">
    <property type="entry name" value="Methyl-accepting chemotaxis sensory transducer"/>
    <property type="match status" value="1"/>
</dbReference>
<evidence type="ECO:0000256" key="1">
    <source>
        <dbReference type="ARBA" id="ARBA00004370"/>
    </source>
</evidence>
<organism evidence="8 9">
    <name type="scientific">Candidatus Accumulibacter phosphatis</name>
    <dbReference type="NCBI Taxonomy" id="327160"/>
    <lineage>
        <taxon>Bacteria</taxon>
        <taxon>Pseudomonadati</taxon>
        <taxon>Pseudomonadota</taxon>
        <taxon>Betaproteobacteria</taxon>
        <taxon>Candidatus Accumulibacter</taxon>
    </lineage>
</organism>
<dbReference type="GO" id="GO:0006935">
    <property type="term" value="P:chemotaxis"/>
    <property type="evidence" value="ECO:0007669"/>
    <property type="project" value="UniProtKB-ARBA"/>
</dbReference>
<comment type="subcellular location">
    <subcellularLocation>
        <location evidence="1">Membrane</location>
    </subcellularLocation>
</comment>
<evidence type="ECO:0000259" key="7">
    <source>
        <dbReference type="PROSITE" id="PS50885"/>
    </source>
</evidence>
<protein>
    <submittedName>
        <fullName evidence="8">Methyl-accepting chemotaxis protein 4</fullName>
    </submittedName>
</protein>
<dbReference type="Pfam" id="PF00672">
    <property type="entry name" value="HAMP"/>
    <property type="match status" value="1"/>
</dbReference>
<dbReference type="SUPFAM" id="SSF58104">
    <property type="entry name" value="Methyl-accepting chemotaxis protein (MCP) signaling domain"/>
    <property type="match status" value="1"/>
</dbReference>
<dbReference type="PANTHER" id="PTHR32089">
    <property type="entry name" value="METHYL-ACCEPTING CHEMOTAXIS PROTEIN MCPB"/>
    <property type="match status" value="1"/>
</dbReference>
<sequence length="543" mass="57695">MTRFSLRIQLLLVTLALATGFLVFGVWTWHTINQTKVGGPNYNRIVLYKDLVADILPPPNYIIESYLTALQIVDPDRVDERAALIGKLQQLRQDYEGRHRFWSGQQLPEGIKTRFLNDAHAPAMRFFEIADKEFVPAVQSGDATTARTSLNKLATHYAEHRKAIDDVVSLSTREQTEVETGTAATTQSDLRVLLLVFVLSATLAAAANYFFGKSLLAGIREASQHLGNIASGALDQQAQASERADEIGDLLRSLDTTTSNLRRTVGEIRAAAQTVSASAAQLSSTIATVADSARVQSASVSAMVSTVEQMSSGISVMAAQSDAAKIKVQQAGERCDQGSAEITSTTRVVEHLASDVQGTADSMLSLGEHSREISSIVGVIREIADQTNLLALNAAIEAARAGEQGRGFAVVADEVRKLAERTAQSTDRITAMITQVQSGIESAIDAMGAGSEKARESIHSVQATKATMDAIAAETGMLVSHIQQIAQGLGAQSQSSGEIAAAVASIATGSQENSSAAAQVSATATDLATTAHRLRAAAEFFRI</sequence>
<feature type="domain" description="Methyl-accepting transducer" evidence="6">
    <location>
        <begin position="271"/>
        <end position="507"/>
    </location>
</feature>
<evidence type="ECO:0000256" key="5">
    <source>
        <dbReference type="SAM" id="Phobius"/>
    </source>
</evidence>
<name>A0A080LX81_9PROT</name>
<dbReference type="AlphaFoldDB" id="A0A080LX81"/>
<dbReference type="Proteomes" id="UP000020077">
    <property type="component" value="Unassembled WGS sequence"/>
</dbReference>
<keyword evidence="2 4" id="KW-0807">Transducer</keyword>
<keyword evidence="5" id="KW-0472">Membrane</keyword>
<dbReference type="PANTHER" id="PTHR32089:SF112">
    <property type="entry name" value="LYSOZYME-LIKE PROTEIN-RELATED"/>
    <property type="match status" value="1"/>
</dbReference>
<comment type="similarity">
    <text evidence="3">Belongs to the methyl-accepting chemotaxis (MCP) protein family.</text>
</comment>
<dbReference type="InterPro" id="IPR004089">
    <property type="entry name" value="MCPsignal_dom"/>
</dbReference>
<proteinExistence type="inferred from homology"/>
<keyword evidence="5" id="KW-0812">Transmembrane</keyword>
<dbReference type="InterPro" id="IPR003660">
    <property type="entry name" value="HAMP_dom"/>
</dbReference>
<dbReference type="PROSITE" id="PS50111">
    <property type="entry name" value="CHEMOTAXIS_TRANSDUC_2"/>
    <property type="match status" value="1"/>
</dbReference>
<evidence type="ECO:0000256" key="3">
    <source>
        <dbReference type="ARBA" id="ARBA00029447"/>
    </source>
</evidence>
<evidence type="ECO:0000256" key="2">
    <source>
        <dbReference type="ARBA" id="ARBA00023224"/>
    </source>
</evidence>
<dbReference type="GO" id="GO:0007165">
    <property type="term" value="P:signal transduction"/>
    <property type="evidence" value="ECO:0007669"/>
    <property type="project" value="UniProtKB-KW"/>
</dbReference>
<feature type="transmembrane region" description="Helical" evidence="5">
    <location>
        <begin position="192"/>
        <end position="211"/>
    </location>
</feature>